<gene>
    <name evidence="1" type="ORF">T4E_12001</name>
</gene>
<evidence type="ECO:0000313" key="2">
    <source>
        <dbReference type="Proteomes" id="UP000054815"/>
    </source>
</evidence>
<dbReference type="Proteomes" id="UP000054815">
    <property type="component" value="Unassembled WGS sequence"/>
</dbReference>
<name>A0A0V0XEF0_TRIPS</name>
<protein>
    <submittedName>
        <fullName evidence="1">Uncharacterized protein</fullName>
    </submittedName>
</protein>
<organism evidence="1 2">
    <name type="scientific">Trichinella pseudospiralis</name>
    <name type="common">Parasitic roundworm</name>
    <dbReference type="NCBI Taxonomy" id="6337"/>
    <lineage>
        <taxon>Eukaryota</taxon>
        <taxon>Metazoa</taxon>
        <taxon>Ecdysozoa</taxon>
        <taxon>Nematoda</taxon>
        <taxon>Enoplea</taxon>
        <taxon>Dorylaimia</taxon>
        <taxon>Trichinellida</taxon>
        <taxon>Trichinellidae</taxon>
        <taxon>Trichinella</taxon>
    </lineage>
</organism>
<dbReference type="EMBL" id="JYDU01000428">
    <property type="protein sequence ID" value="KRX86199.1"/>
    <property type="molecule type" value="Genomic_DNA"/>
</dbReference>
<proteinExistence type="predicted"/>
<sequence>MVQHVSRVVIFDEHLPKKLKNNYFNGYNHHGYWEKLSNIDSSNLGKIFPPPMKFRILCICTQV</sequence>
<reference evidence="1 2" key="1">
    <citation type="submission" date="2015-01" db="EMBL/GenBank/DDBJ databases">
        <title>Evolution of Trichinella species and genotypes.</title>
        <authorList>
            <person name="Korhonen P.K."/>
            <person name="Edoardo P."/>
            <person name="Giuseppe L.R."/>
            <person name="Gasser R.B."/>
        </authorList>
    </citation>
    <scope>NUCLEOTIDE SEQUENCE [LARGE SCALE GENOMIC DNA]</scope>
    <source>
        <strain evidence="1">ISS141</strain>
    </source>
</reference>
<dbReference type="AlphaFoldDB" id="A0A0V0XEF0"/>
<evidence type="ECO:0000313" key="1">
    <source>
        <dbReference type="EMBL" id="KRX86199.1"/>
    </source>
</evidence>
<accession>A0A0V0XEF0</accession>
<comment type="caution">
    <text evidence="1">The sequence shown here is derived from an EMBL/GenBank/DDBJ whole genome shotgun (WGS) entry which is preliminary data.</text>
</comment>